<evidence type="ECO:0000256" key="1">
    <source>
        <dbReference type="SAM" id="MobiDB-lite"/>
    </source>
</evidence>
<feature type="compositionally biased region" description="Basic and acidic residues" evidence="1">
    <location>
        <begin position="38"/>
        <end position="56"/>
    </location>
</feature>
<dbReference type="EMBL" id="LR911612">
    <property type="protein sequence ID" value="CAD7254724.1"/>
    <property type="molecule type" value="Genomic_DNA"/>
</dbReference>
<sequence length="104" mass="11016">MGAHRPYGGVQECGGGDGDGEFLLGRGSGGFLSGRQGILRDGEVGLHGGELPDRDAGGFVLQHHRRVRDAGDGERGRDGPDPDHQRRGADPGHLRRVHGRQAHP</sequence>
<keyword evidence="3" id="KW-1185">Reference proteome</keyword>
<dbReference type="Proteomes" id="UP000677054">
    <property type="component" value="Unassembled WGS sequence"/>
</dbReference>
<proteinExistence type="predicted"/>
<accession>A0A7R9AIT3</accession>
<feature type="region of interest" description="Disordered" evidence="1">
    <location>
        <begin position="1"/>
        <end position="104"/>
    </location>
</feature>
<feature type="compositionally biased region" description="Basic and acidic residues" evidence="1">
    <location>
        <begin position="68"/>
        <end position="93"/>
    </location>
</feature>
<reference evidence="2" key="1">
    <citation type="submission" date="2020-11" db="EMBL/GenBank/DDBJ databases">
        <authorList>
            <person name="Tran Van P."/>
        </authorList>
    </citation>
    <scope>NUCLEOTIDE SEQUENCE</scope>
</reference>
<name>A0A7R9AIT3_9CRUS</name>
<evidence type="ECO:0000313" key="3">
    <source>
        <dbReference type="Proteomes" id="UP000677054"/>
    </source>
</evidence>
<gene>
    <name evidence="2" type="ORF">DSTB1V02_LOCUS14470</name>
</gene>
<dbReference type="EMBL" id="CAJPEV010012094">
    <property type="protein sequence ID" value="CAG0906392.1"/>
    <property type="molecule type" value="Genomic_DNA"/>
</dbReference>
<organism evidence="2">
    <name type="scientific">Darwinula stevensoni</name>
    <dbReference type="NCBI Taxonomy" id="69355"/>
    <lineage>
        <taxon>Eukaryota</taxon>
        <taxon>Metazoa</taxon>
        <taxon>Ecdysozoa</taxon>
        <taxon>Arthropoda</taxon>
        <taxon>Crustacea</taxon>
        <taxon>Oligostraca</taxon>
        <taxon>Ostracoda</taxon>
        <taxon>Podocopa</taxon>
        <taxon>Podocopida</taxon>
        <taxon>Darwinulocopina</taxon>
        <taxon>Darwinuloidea</taxon>
        <taxon>Darwinulidae</taxon>
        <taxon>Darwinula</taxon>
    </lineage>
</organism>
<protein>
    <submittedName>
        <fullName evidence="2">Uncharacterized protein</fullName>
    </submittedName>
</protein>
<feature type="compositionally biased region" description="Basic residues" evidence="1">
    <location>
        <begin position="94"/>
        <end position="104"/>
    </location>
</feature>
<evidence type="ECO:0000313" key="2">
    <source>
        <dbReference type="EMBL" id="CAD7254724.1"/>
    </source>
</evidence>
<dbReference type="AlphaFoldDB" id="A0A7R9AIT3"/>